<dbReference type="EMBL" id="NKCL01000064">
    <property type="protein sequence ID" value="RSL84662.1"/>
    <property type="molecule type" value="Genomic_DNA"/>
</dbReference>
<protein>
    <submittedName>
        <fullName evidence="3">Uncharacterized protein</fullName>
    </submittedName>
</protein>
<sequence length="186" mass="21270">MPRPKQLSRIIDDLRIVTLERDNAQDAVDKIISDLVATEAELEDAKRDVKHQKAENSKLQHQLARFLSQESHVQQQTDLTDLSSDTQQRLPARGSDCGGLRYRPPQVRHLELEAQIKSKDEALEQKNRELKEKDAMIAELKQRKRVQRVLDGQGGFFGVDTCPDCYCRCNTCAICYCNCDEPDSKE</sequence>
<keyword evidence="4" id="KW-1185">Reference proteome</keyword>
<dbReference type="AlphaFoldDB" id="A0A428S4B1"/>
<feature type="coiled-coil region" evidence="1">
    <location>
        <begin position="109"/>
        <end position="143"/>
    </location>
</feature>
<evidence type="ECO:0000256" key="1">
    <source>
        <dbReference type="SAM" id="Coils"/>
    </source>
</evidence>
<proteinExistence type="predicted"/>
<comment type="caution">
    <text evidence="3">The sequence shown here is derived from an EMBL/GenBank/DDBJ whole genome shotgun (WGS) entry which is preliminary data.</text>
</comment>
<feature type="coiled-coil region" evidence="1">
    <location>
        <begin position="28"/>
        <end position="62"/>
    </location>
</feature>
<keyword evidence="1" id="KW-0175">Coiled coil</keyword>
<name>A0A428S4B1_9HYPO</name>
<feature type="region of interest" description="Disordered" evidence="2">
    <location>
        <begin position="75"/>
        <end position="98"/>
    </location>
</feature>
<reference evidence="3 4" key="1">
    <citation type="submission" date="2017-06" db="EMBL/GenBank/DDBJ databases">
        <title>Comparative genomic analysis of Ambrosia Fusariam Clade fungi.</title>
        <authorList>
            <person name="Stajich J.E."/>
            <person name="Carrillo J."/>
            <person name="Kijimoto T."/>
            <person name="Eskalen A."/>
            <person name="O'Donnell K."/>
            <person name="Kasson M."/>
        </authorList>
    </citation>
    <scope>NUCLEOTIDE SEQUENCE [LARGE SCALE GENOMIC DNA]</scope>
    <source>
        <strain evidence="3 4">NRRL62606</strain>
    </source>
</reference>
<organism evidence="3 4">
    <name type="scientific">Fusarium floridanum</name>
    <dbReference type="NCBI Taxonomy" id="1325733"/>
    <lineage>
        <taxon>Eukaryota</taxon>
        <taxon>Fungi</taxon>
        <taxon>Dikarya</taxon>
        <taxon>Ascomycota</taxon>
        <taxon>Pezizomycotina</taxon>
        <taxon>Sordariomycetes</taxon>
        <taxon>Hypocreomycetidae</taxon>
        <taxon>Hypocreales</taxon>
        <taxon>Nectriaceae</taxon>
        <taxon>Fusarium</taxon>
        <taxon>Fusarium solani species complex</taxon>
    </lineage>
</organism>
<gene>
    <name evidence="3" type="ORF">CEP51_003775</name>
</gene>
<dbReference type="Proteomes" id="UP000287972">
    <property type="component" value="Unassembled WGS sequence"/>
</dbReference>
<evidence type="ECO:0000313" key="3">
    <source>
        <dbReference type="EMBL" id="RSL84662.1"/>
    </source>
</evidence>
<evidence type="ECO:0000313" key="4">
    <source>
        <dbReference type="Proteomes" id="UP000287972"/>
    </source>
</evidence>
<evidence type="ECO:0000256" key="2">
    <source>
        <dbReference type="SAM" id="MobiDB-lite"/>
    </source>
</evidence>
<accession>A0A428S4B1</accession>
<feature type="compositionally biased region" description="Polar residues" evidence="2">
    <location>
        <begin position="75"/>
        <end position="89"/>
    </location>
</feature>